<protein>
    <submittedName>
        <fullName evidence="2">Uncharacterized protein</fullName>
    </submittedName>
</protein>
<evidence type="ECO:0000313" key="2">
    <source>
        <dbReference type="EMBL" id="OGY97541.1"/>
    </source>
</evidence>
<name>A0A1G2C8Q5_9BACT</name>
<organism evidence="2 3">
    <name type="scientific">Candidatus Liptonbacteria bacterium RIFCSPHIGHO2_01_FULL_57_28</name>
    <dbReference type="NCBI Taxonomy" id="1798647"/>
    <lineage>
        <taxon>Bacteria</taxon>
        <taxon>Candidatus Liptoniibacteriota</taxon>
    </lineage>
</organism>
<dbReference type="STRING" id="1798647.A2855_02610"/>
<sequence length="311" mass="35536">MFRRASGFNPEREGRAEALSTAESRLFERLVPARNREAIQIDDPAFGFYDPQKRAKDKQRVKDEKRDFERKNAGDPSAEMAVARGKLFEAIIEDQIMSSDWMGPYASVIVPSEYDDYVNFVDTIIEFDRPGQLSHLALGIDVTSNSRKVGEKFAGIKKSIEQGTLSLVEYFKSAHLTGRIDRVPQVIVGADAKTRTEVAELLLQYKTLKDSTDDSPARHEQFKKVRATLEHHPLQFKILYLIREQLVAFSSYARKMGNQEAASIYDNARTIISEILRLKEAPENKDDFEYEDEVYGLLLQYTRELARSAKN</sequence>
<dbReference type="Proteomes" id="UP000179059">
    <property type="component" value="Unassembled WGS sequence"/>
</dbReference>
<dbReference type="EMBL" id="MHKX01000031">
    <property type="protein sequence ID" value="OGY97541.1"/>
    <property type="molecule type" value="Genomic_DNA"/>
</dbReference>
<evidence type="ECO:0000256" key="1">
    <source>
        <dbReference type="SAM" id="MobiDB-lite"/>
    </source>
</evidence>
<feature type="compositionally biased region" description="Basic and acidic residues" evidence="1">
    <location>
        <begin position="52"/>
        <end position="73"/>
    </location>
</feature>
<comment type="caution">
    <text evidence="2">The sequence shown here is derived from an EMBL/GenBank/DDBJ whole genome shotgun (WGS) entry which is preliminary data.</text>
</comment>
<gene>
    <name evidence="2" type="ORF">A2855_02610</name>
</gene>
<feature type="region of interest" description="Disordered" evidence="1">
    <location>
        <begin position="52"/>
        <end position="76"/>
    </location>
</feature>
<reference evidence="2 3" key="1">
    <citation type="journal article" date="2016" name="Nat. Commun.">
        <title>Thousands of microbial genomes shed light on interconnected biogeochemical processes in an aquifer system.</title>
        <authorList>
            <person name="Anantharaman K."/>
            <person name="Brown C.T."/>
            <person name="Hug L.A."/>
            <person name="Sharon I."/>
            <person name="Castelle C.J."/>
            <person name="Probst A.J."/>
            <person name="Thomas B.C."/>
            <person name="Singh A."/>
            <person name="Wilkins M.J."/>
            <person name="Karaoz U."/>
            <person name="Brodie E.L."/>
            <person name="Williams K.H."/>
            <person name="Hubbard S.S."/>
            <person name="Banfield J.F."/>
        </authorList>
    </citation>
    <scope>NUCLEOTIDE SEQUENCE [LARGE SCALE GENOMIC DNA]</scope>
</reference>
<dbReference type="AlphaFoldDB" id="A0A1G2C8Q5"/>
<proteinExistence type="predicted"/>
<accession>A0A1G2C8Q5</accession>
<evidence type="ECO:0000313" key="3">
    <source>
        <dbReference type="Proteomes" id="UP000179059"/>
    </source>
</evidence>